<reference evidence="1" key="1">
    <citation type="submission" date="2014-09" db="EMBL/GenBank/DDBJ databases">
        <authorList>
            <person name="Magalhaes I.L.F."/>
            <person name="Oliveira U."/>
            <person name="Santos F.R."/>
            <person name="Vidigal T.H.D.A."/>
            <person name="Brescovit A.D."/>
            <person name="Santos A.J."/>
        </authorList>
    </citation>
    <scope>NUCLEOTIDE SEQUENCE</scope>
    <source>
        <tissue evidence="1">Shoot tissue taken approximately 20 cm above the soil surface</tissue>
    </source>
</reference>
<accession>A0A0A8ZWL2</accession>
<dbReference type="AlphaFoldDB" id="A0A0A8ZWL2"/>
<reference evidence="1" key="2">
    <citation type="journal article" date="2015" name="Data Brief">
        <title>Shoot transcriptome of the giant reed, Arundo donax.</title>
        <authorList>
            <person name="Barrero R.A."/>
            <person name="Guerrero F.D."/>
            <person name="Moolhuijzen P."/>
            <person name="Goolsby J.A."/>
            <person name="Tidwell J."/>
            <person name="Bellgard S.E."/>
            <person name="Bellgard M.I."/>
        </authorList>
    </citation>
    <scope>NUCLEOTIDE SEQUENCE</scope>
    <source>
        <tissue evidence="1">Shoot tissue taken approximately 20 cm above the soil surface</tissue>
    </source>
</reference>
<organism evidence="1">
    <name type="scientific">Arundo donax</name>
    <name type="common">Giant reed</name>
    <name type="synonym">Donax arundinaceus</name>
    <dbReference type="NCBI Taxonomy" id="35708"/>
    <lineage>
        <taxon>Eukaryota</taxon>
        <taxon>Viridiplantae</taxon>
        <taxon>Streptophyta</taxon>
        <taxon>Embryophyta</taxon>
        <taxon>Tracheophyta</taxon>
        <taxon>Spermatophyta</taxon>
        <taxon>Magnoliopsida</taxon>
        <taxon>Liliopsida</taxon>
        <taxon>Poales</taxon>
        <taxon>Poaceae</taxon>
        <taxon>PACMAD clade</taxon>
        <taxon>Arundinoideae</taxon>
        <taxon>Arundineae</taxon>
        <taxon>Arundo</taxon>
    </lineage>
</organism>
<name>A0A0A8ZWL2_ARUDO</name>
<sequence length="20" mass="2139">MVAPPMCYHLSLGHHLACSA</sequence>
<evidence type="ECO:0000313" key="1">
    <source>
        <dbReference type="EMBL" id="JAD41130.1"/>
    </source>
</evidence>
<dbReference type="EMBL" id="GBRH01256765">
    <property type="protein sequence ID" value="JAD41130.1"/>
    <property type="molecule type" value="Transcribed_RNA"/>
</dbReference>
<protein>
    <submittedName>
        <fullName evidence="1">Uncharacterized protein</fullName>
    </submittedName>
</protein>
<proteinExistence type="predicted"/>